<dbReference type="Gene3D" id="3.30.710.10">
    <property type="entry name" value="Potassium Channel Kv1.1, Chain A"/>
    <property type="match status" value="1"/>
</dbReference>
<accession>A0A9Q9EMQ2</accession>
<evidence type="ECO:0000313" key="2">
    <source>
        <dbReference type="Proteomes" id="UP001056384"/>
    </source>
</evidence>
<name>A0A9Q9EMQ2_9PEZI</name>
<dbReference type="EMBL" id="CP099424">
    <property type="protein sequence ID" value="USW55709.1"/>
    <property type="molecule type" value="Genomic_DNA"/>
</dbReference>
<organism evidence="1 2">
    <name type="scientific">Septoria linicola</name>
    <dbReference type="NCBI Taxonomy" id="215465"/>
    <lineage>
        <taxon>Eukaryota</taxon>
        <taxon>Fungi</taxon>
        <taxon>Dikarya</taxon>
        <taxon>Ascomycota</taxon>
        <taxon>Pezizomycotina</taxon>
        <taxon>Dothideomycetes</taxon>
        <taxon>Dothideomycetidae</taxon>
        <taxon>Mycosphaerellales</taxon>
        <taxon>Mycosphaerellaceae</taxon>
        <taxon>Septoria</taxon>
    </lineage>
</organism>
<dbReference type="InterPro" id="IPR011333">
    <property type="entry name" value="SKP1/BTB/POZ_sf"/>
</dbReference>
<dbReference type="Proteomes" id="UP001056384">
    <property type="component" value="Chromosome 7"/>
</dbReference>
<reference evidence="1" key="1">
    <citation type="submission" date="2022-06" db="EMBL/GenBank/DDBJ databases">
        <title>Complete genome sequences of two strains of the flax pathogen Septoria linicola.</title>
        <authorList>
            <person name="Lapalu N."/>
            <person name="Simon A."/>
            <person name="Demenou B."/>
            <person name="Paumier D."/>
            <person name="Guillot M.-P."/>
            <person name="Gout L."/>
            <person name="Valade R."/>
        </authorList>
    </citation>
    <scope>NUCLEOTIDE SEQUENCE</scope>
    <source>
        <strain evidence="1">SE15195</strain>
    </source>
</reference>
<gene>
    <name evidence="1" type="ORF">Slin15195_G090280</name>
</gene>
<keyword evidence="2" id="KW-1185">Reference proteome</keyword>
<proteinExistence type="predicted"/>
<evidence type="ECO:0000313" key="1">
    <source>
        <dbReference type="EMBL" id="USW55709.1"/>
    </source>
</evidence>
<dbReference type="AlphaFoldDB" id="A0A9Q9EMQ2"/>
<sequence>MSGHQAIDIDPCGDVVFVFEGADENSSTRMRVDSVALSFGSPVFKKMLGPDFKEGQQLSATTPVEIPLDDDAESMEIACRALHHQNHSLSAYRPSSMILEVAKLLDKYDCAEALALLADSWLKDFVQYSEFSLGELLMSAYLFRRHQLFESIADHILEKTTGRSRILEGSSTLSDVSERLITAILSRRSKVNNDICDFVEGHIGQVFGLYGEYANMTRSVLAVAMQEYCTRTRSSGRCLITACGQDADTLCAQLSDY</sequence>
<protein>
    <submittedName>
        <fullName evidence="1">SKP1/BTB/POZ domain superfamily protein</fullName>
    </submittedName>
</protein>